<dbReference type="InterPro" id="IPR036116">
    <property type="entry name" value="FN3_sf"/>
</dbReference>
<organism evidence="2 3">
    <name type="scientific">Acetivibrio mesophilus</name>
    <dbReference type="NCBI Taxonomy" id="2487273"/>
    <lineage>
        <taxon>Bacteria</taxon>
        <taxon>Bacillati</taxon>
        <taxon>Bacillota</taxon>
        <taxon>Clostridia</taxon>
        <taxon>Eubacteriales</taxon>
        <taxon>Oscillospiraceae</taxon>
        <taxon>Acetivibrio</taxon>
    </lineage>
</organism>
<dbReference type="OrthoDB" id="1735978at2"/>
<comment type="caution">
    <text evidence="2">The sequence shown here is derived from an EMBL/GenBank/DDBJ whole genome shotgun (WGS) entry which is preliminary data.</text>
</comment>
<dbReference type="InterPro" id="IPR013783">
    <property type="entry name" value="Ig-like_fold"/>
</dbReference>
<evidence type="ECO:0000313" key="3">
    <source>
        <dbReference type="Proteomes" id="UP000289166"/>
    </source>
</evidence>
<dbReference type="Gene3D" id="2.60.40.10">
    <property type="entry name" value="Immunoglobulins"/>
    <property type="match status" value="3"/>
</dbReference>
<proteinExistence type="predicted"/>
<accession>A0A4Q0I507</accession>
<dbReference type="AlphaFoldDB" id="A0A4Q0I507"/>
<dbReference type="Proteomes" id="UP000289166">
    <property type="component" value="Unassembled WGS sequence"/>
</dbReference>
<name>A0A4Q0I507_9FIRM</name>
<protein>
    <submittedName>
        <fullName evidence="2">Fibronectin type III domain-containing protein</fullName>
    </submittedName>
</protein>
<dbReference type="InterPro" id="IPR003961">
    <property type="entry name" value="FN3_dom"/>
</dbReference>
<evidence type="ECO:0000259" key="1">
    <source>
        <dbReference type="PROSITE" id="PS50853"/>
    </source>
</evidence>
<feature type="domain" description="Fibronectin type-III" evidence="1">
    <location>
        <begin position="698"/>
        <end position="798"/>
    </location>
</feature>
<sequence>MKMPRAGRIIGLILIVSLILQFNIINTVWAIDVEPQMAPSKVRIEPQNLGEPAIGHNEFDKYYVDLKWNITFPSYAISKYLNVYVQEISKPYRAARPRTLKAKDVSGNVDSYRLKELDSGTIYYMDMTAYHTFTEDSKLYRSAESPASNRVKVLTDIAVEAYSISTNKIKIEWDDVWNSNGRIDYKLYISENSNFTNTPPIYIGKDQIGADKPVKVNESTGKLEYIHTARDAGRVYYIRIEPDVNDSELKMNQYSRTVIVSSYILVKTTKISSADSGVIWKLEWSPVVTGLGDSNVKVRYQIYRGEVDSADLAQYMAAVDGTDFFVTLPPGKVEHYFIIRAVVTKDGIDVYNGIKIESERVIVKEHEAPFHPAAPVLVDKFERIPGETIISYEEELKPNSATILWEAPTRGDGQVDNDITYDIWIIDDPNLIDNPPEGKKIASDITMGSSNNIISGDTILGYKYVVPNLTPNSTYYLKIVAKKQFVEYVDDILQNVEYISDPAIKVIITPTDEPINQPNVPAKPPLKVKKDLKDQHMVTENSATIQLKNLWYEEYNFAENKWEYIRTEKLHDSEILPFDPLTSVVDDVYYRKVSYDPGVKINVGCVEYREGMSYEELYYLPANKVVNFPVDPNDPWENPDLNPDGKKHNVDITITDLEPNTVYVIWVRAARPSANLVSEPSDPIIITTNPVIIPPLEKPVVPSFNYNLAGDTYIDLGWELNPQHNYYLKYGLEDNINKATGSVKVTPEDFENSIYTRITGLTPNTLYYFWVQAEAVSKDGQTIKSEWSDSYLVRTLAYIPPDTPKGFGIKNSIDAITKNSITYEWMQEENIEYILEVASDIDYKDSVEYKVGMVSEFTVGGLLSNHRYYARLYSYDPVKNMRSNPTQSITVRTKRSSDDYDSDQDIDNVITGDFVKKGNTVKDGIWDVRIVGVDADRFVEYVINDNKLDVVVKLNDPPQAYKKLRMRISDRVFKALTELSENVTFKMKDISLVIRPGTITTDSFNPLAGKASGVDYEICISHLGNTGTKVKNMLFKTETIKIEIGIVEGGNVLPLDSVLKPLKVLSEYDDTDGYTEGKTSGFLYDSGIAKWKRLNTAYDYNYDTSTGTLAFETVKLGNTAIAELDKDFFDDIYYHPYETSINNVASVHELKSVSSRLFEPDNYASLGDTVKFMLDALDYEYGSDFMNKALKAGFISSGDIKASSRNCTVGESYKMIIRLFELKTGKLLDTKAKSAFIEENGFELVRDGDKVAMTDEPVKRHEVLALIEKLLVYVGELE</sequence>
<evidence type="ECO:0000313" key="2">
    <source>
        <dbReference type="EMBL" id="RXE59376.1"/>
    </source>
</evidence>
<dbReference type="SMART" id="SM00060">
    <property type="entry name" value="FN3"/>
    <property type="match status" value="5"/>
</dbReference>
<dbReference type="PROSITE" id="PS50853">
    <property type="entry name" value="FN3"/>
    <property type="match status" value="2"/>
</dbReference>
<gene>
    <name evidence="2" type="ORF">EFD62_06855</name>
</gene>
<keyword evidence="3" id="KW-1185">Reference proteome</keyword>
<dbReference type="EMBL" id="RLII01000006">
    <property type="protein sequence ID" value="RXE59376.1"/>
    <property type="molecule type" value="Genomic_DNA"/>
</dbReference>
<reference evidence="3" key="1">
    <citation type="submission" date="2018-11" db="EMBL/GenBank/DDBJ databases">
        <title>Genome sequencing of a novel mesophilic and cellulolytic organism within the genus Hungateiclostridium.</title>
        <authorList>
            <person name="Rettenmaier R."/>
            <person name="Liebl W."/>
            <person name="Zverlov V."/>
        </authorList>
    </citation>
    <scope>NUCLEOTIDE SEQUENCE [LARGE SCALE GENOMIC DNA]</scope>
    <source>
        <strain evidence="3">N2K1</strain>
    </source>
</reference>
<dbReference type="CDD" id="cd00063">
    <property type="entry name" value="FN3"/>
    <property type="match status" value="3"/>
</dbReference>
<feature type="domain" description="Fibronectin type-III" evidence="1">
    <location>
        <begin position="800"/>
        <end position="896"/>
    </location>
</feature>
<dbReference type="SUPFAM" id="SSF49265">
    <property type="entry name" value="Fibronectin type III"/>
    <property type="match status" value="1"/>
</dbReference>